<evidence type="ECO:0000313" key="1">
    <source>
        <dbReference type="EMBL" id="GAA0151571.1"/>
    </source>
</evidence>
<evidence type="ECO:0000313" key="2">
    <source>
        <dbReference type="Proteomes" id="UP001454036"/>
    </source>
</evidence>
<gene>
    <name evidence="1" type="ORF">LIER_10266</name>
</gene>
<reference evidence="1 2" key="1">
    <citation type="submission" date="2024-01" db="EMBL/GenBank/DDBJ databases">
        <title>The complete chloroplast genome sequence of Lithospermum erythrorhizon: insights into the phylogenetic relationship among Boraginaceae species and the maternal lineages of purple gromwells.</title>
        <authorList>
            <person name="Okada T."/>
            <person name="Watanabe K."/>
        </authorList>
    </citation>
    <scope>NUCLEOTIDE SEQUENCE [LARGE SCALE GENOMIC DNA]</scope>
</reference>
<keyword evidence="2" id="KW-1185">Reference proteome</keyword>
<protein>
    <submittedName>
        <fullName evidence="1">Uncharacterized protein</fullName>
    </submittedName>
</protein>
<dbReference type="EMBL" id="BAABME010001810">
    <property type="protein sequence ID" value="GAA0151571.1"/>
    <property type="molecule type" value="Genomic_DNA"/>
</dbReference>
<sequence length="177" mass="20104">MVYVIISLWQLFRYFSHSCIYELINSGSALSLIRNSLSRRCVIRRTEMNLWLCYSIINPGKKGVGAHGGAGITVDEANAVGTGPYYVVFTVGVLRQEEHGIHVRYGSLSHHQLYHPKKEAFRLVWIIKIAGHCISFGDNYNLTNFSSKFEHFRFSRHLIFSDLHLGSFVSALVLAIQ</sequence>
<comment type="caution">
    <text evidence="1">The sequence shown here is derived from an EMBL/GenBank/DDBJ whole genome shotgun (WGS) entry which is preliminary data.</text>
</comment>
<dbReference type="AlphaFoldDB" id="A0AAV3PKN1"/>
<dbReference type="Proteomes" id="UP001454036">
    <property type="component" value="Unassembled WGS sequence"/>
</dbReference>
<proteinExistence type="predicted"/>
<accession>A0AAV3PKN1</accession>
<name>A0AAV3PKN1_LITER</name>
<organism evidence="1 2">
    <name type="scientific">Lithospermum erythrorhizon</name>
    <name type="common">Purple gromwell</name>
    <name type="synonym">Lithospermum officinale var. erythrorhizon</name>
    <dbReference type="NCBI Taxonomy" id="34254"/>
    <lineage>
        <taxon>Eukaryota</taxon>
        <taxon>Viridiplantae</taxon>
        <taxon>Streptophyta</taxon>
        <taxon>Embryophyta</taxon>
        <taxon>Tracheophyta</taxon>
        <taxon>Spermatophyta</taxon>
        <taxon>Magnoliopsida</taxon>
        <taxon>eudicotyledons</taxon>
        <taxon>Gunneridae</taxon>
        <taxon>Pentapetalae</taxon>
        <taxon>asterids</taxon>
        <taxon>lamiids</taxon>
        <taxon>Boraginales</taxon>
        <taxon>Boraginaceae</taxon>
        <taxon>Boraginoideae</taxon>
        <taxon>Lithospermeae</taxon>
        <taxon>Lithospermum</taxon>
    </lineage>
</organism>